<dbReference type="FunFam" id="1.10.287.130:FF:000001">
    <property type="entry name" value="Two-component sensor histidine kinase"/>
    <property type="match status" value="1"/>
</dbReference>
<keyword evidence="5" id="KW-0597">Phosphoprotein</keyword>
<dbReference type="InterPro" id="IPR005467">
    <property type="entry name" value="His_kinase_dom"/>
</dbReference>
<dbReference type="STRING" id="140314.SAMN04488076_107116"/>
<evidence type="ECO:0000313" key="18">
    <source>
        <dbReference type="EMBL" id="CZQ99080.1"/>
    </source>
</evidence>
<dbReference type="SMART" id="SM00304">
    <property type="entry name" value="HAMP"/>
    <property type="match status" value="1"/>
</dbReference>
<feature type="coiled-coil region" evidence="14">
    <location>
        <begin position="315"/>
        <end position="342"/>
    </location>
</feature>
<keyword evidence="6" id="KW-0808">Transferase</keyword>
<dbReference type="RefSeq" id="WP_087033881.1">
    <property type="nucleotide sequence ID" value="NZ_FJNE01000008.1"/>
</dbReference>
<keyword evidence="4" id="KW-1003">Cell membrane</keyword>
<keyword evidence="7 15" id="KW-0812">Transmembrane</keyword>
<evidence type="ECO:0000313" key="19">
    <source>
        <dbReference type="Proteomes" id="UP000242754"/>
    </source>
</evidence>
<keyword evidence="19" id="KW-1185">Reference proteome</keyword>
<dbReference type="SMART" id="SM00388">
    <property type="entry name" value="HisKA"/>
    <property type="match status" value="1"/>
</dbReference>
<evidence type="ECO:0000256" key="11">
    <source>
        <dbReference type="ARBA" id="ARBA00022989"/>
    </source>
</evidence>
<dbReference type="PANTHER" id="PTHR45528:SF1">
    <property type="entry name" value="SENSOR HISTIDINE KINASE CPXA"/>
    <property type="match status" value="1"/>
</dbReference>
<evidence type="ECO:0000256" key="7">
    <source>
        <dbReference type="ARBA" id="ARBA00022692"/>
    </source>
</evidence>
<sequence length="477" mass="54118">MRYVYQQILAFFAIILITVGTMGIIFVQYITTNVYNEKEEQLFGYAESVIKQNMTIQELERGAELVTNQDVSFAIFNAKDEMLYPKADNKYSSGISAKDFALLEKGNRISLTHRDKGFMNEDVSFVTVYLPLFNKDTAEFTGFIAVGSPVSGIQSKINEIHKNLWIAVFISTGLAIALSLAFANYLTRRINRMRKATREIAAGNFDISLENHHKDEFDELSEDFNQMAVSLKASNEEIQRQENVRRQFMMDVAHEMRTPLTTINGILEGLQHDMIPEKSRNRSMELMQKEAKRLIRLVNENLDYEKIRSNQIVLVKQEFSAKEALENVADQLQEKAKAKGNQIHVDAGADMKIYADYDRFIQILVNLTQNAIQFTANGDIYLAVSAEENYQVITVKDTGIGIEKKDITSIWERFYKVDVSRKNTKFGESGIGLAVVHSLVLNHKGMIDVESTPGAGTTFTIKFPKKAYLEKMNATEG</sequence>
<dbReference type="InterPro" id="IPR004358">
    <property type="entry name" value="Sig_transdc_His_kin-like_C"/>
</dbReference>
<evidence type="ECO:0000256" key="4">
    <source>
        <dbReference type="ARBA" id="ARBA00022475"/>
    </source>
</evidence>
<protein>
    <recommendedName>
        <fullName evidence="3">histidine kinase</fullName>
        <ecNumber evidence="3">2.7.13.3</ecNumber>
    </recommendedName>
</protein>
<dbReference type="SUPFAM" id="SSF47384">
    <property type="entry name" value="Homodimeric domain of signal transducing histidine kinase"/>
    <property type="match status" value="1"/>
</dbReference>
<comment type="subcellular location">
    <subcellularLocation>
        <location evidence="2">Cell membrane</location>
        <topology evidence="2">Multi-pass membrane protein</topology>
    </subcellularLocation>
</comment>
<dbReference type="PROSITE" id="PS50885">
    <property type="entry name" value="HAMP"/>
    <property type="match status" value="1"/>
</dbReference>
<dbReference type="Gene3D" id="6.10.340.10">
    <property type="match status" value="1"/>
</dbReference>
<dbReference type="SMART" id="SM00387">
    <property type="entry name" value="HATPase_c"/>
    <property type="match status" value="1"/>
</dbReference>
<evidence type="ECO:0000256" key="9">
    <source>
        <dbReference type="ARBA" id="ARBA00022777"/>
    </source>
</evidence>
<dbReference type="EMBL" id="FJNE01000008">
    <property type="protein sequence ID" value="CZQ99080.1"/>
    <property type="molecule type" value="Genomic_DNA"/>
</dbReference>
<comment type="catalytic activity">
    <reaction evidence="1">
        <text>ATP + protein L-histidine = ADP + protein N-phospho-L-histidine.</text>
        <dbReference type="EC" id="2.7.13.3"/>
    </reaction>
</comment>
<dbReference type="SUPFAM" id="SSF158472">
    <property type="entry name" value="HAMP domain-like"/>
    <property type="match status" value="1"/>
</dbReference>
<dbReference type="PRINTS" id="PR00344">
    <property type="entry name" value="BCTRLSENSOR"/>
</dbReference>
<dbReference type="Pfam" id="PF00672">
    <property type="entry name" value="HAMP"/>
    <property type="match status" value="1"/>
</dbReference>
<dbReference type="Gene3D" id="1.10.287.130">
    <property type="match status" value="1"/>
</dbReference>
<dbReference type="InterPro" id="IPR036097">
    <property type="entry name" value="HisK_dim/P_sf"/>
</dbReference>
<evidence type="ECO:0000256" key="10">
    <source>
        <dbReference type="ARBA" id="ARBA00022840"/>
    </source>
</evidence>
<dbReference type="PROSITE" id="PS50109">
    <property type="entry name" value="HIS_KIN"/>
    <property type="match status" value="1"/>
</dbReference>
<feature type="domain" description="Histidine kinase" evidence="16">
    <location>
        <begin position="251"/>
        <end position="467"/>
    </location>
</feature>
<dbReference type="Pfam" id="PF02518">
    <property type="entry name" value="HATPase_c"/>
    <property type="match status" value="1"/>
</dbReference>
<dbReference type="CDD" id="cd00082">
    <property type="entry name" value="HisKA"/>
    <property type="match status" value="1"/>
</dbReference>
<dbReference type="Gene3D" id="3.30.565.10">
    <property type="entry name" value="Histidine kinase-like ATPase, C-terminal domain"/>
    <property type="match status" value="1"/>
</dbReference>
<feature type="domain" description="HAMP" evidence="17">
    <location>
        <begin position="184"/>
        <end position="236"/>
    </location>
</feature>
<evidence type="ECO:0000256" key="15">
    <source>
        <dbReference type="SAM" id="Phobius"/>
    </source>
</evidence>
<dbReference type="PANTHER" id="PTHR45528">
    <property type="entry name" value="SENSOR HISTIDINE KINASE CPXA"/>
    <property type="match status" value="1"/>
</dbReference>
<feature type="transmembrane region" description="Helical" evidence="15">
    <location>
        <begin position="164"/>
        <end position="186"/>
    </location>
</feature>
<dbReference type="OrthoDB" id="3436at2"/>
<dbReference type="InterPro" id="IPR050398">
    <property type="entry name" value="HssS/ArlS-like"/>
</dbReference>
<evidence type="ECO:0000256" key="5">
    <source>
        <dbReference type="ARBA" id="ARBA00022553"/>
    </source>
</evidence>
<dbReference type="GO" id="GO:0005524">
    <property type="term" value="F:ATP binding"/>
    <property type="evidence" value="ECO:0007669"/>
    <property type="project" value="UniProtKB-KW"/>
</dbReference>
<evidence type="ECO:0000259" key="16">
    <source>
        <dbReference type="PROSITE" id="PS50109"/>
    </source>
</evidence>
<evidence type="ECO:0000256" key="12">
    <source>
        <dbReference type="ARBA" id="ARBA00023012"/>
    </source>
</evidence>
<evidence type="ECO:0000256" key="3">
    <source>
        <dbReference type="ARBA" id="ARBA00012438"/>
    </source>
</evidence>
<dbReference type="InterPro" id="IPR003660">
    <property type="entry name" value="HAMP_dom"/>
</dbReference>
<keyword evidence="12" id="KW-0902">Two-component regulatory system</keyword>
<dbReference type="Proteomes" id="UP000242754">
    <property type="component" value="Unassembled WGS sequence"/>
</dbReference>
<dbReference type="Pfam" id="PF00512">
    <property type="entry name" value="HisKA"/>
    <property type="match status" value="1"/>
</dbReference>
<evidence type="ECO:0000256" key="1">
    <source>
        <dbReference type="ARBA" id="ARBA00000085"/>
    </source>
</evidence>
<keyword evidence="13 15" id="KW-0472">Membrane</keyword>
<keyword evidence="9" id="KW-0418">Kinase</keyword>
<dbReference type="SUPFAM" id="SSF55874">
    <property type="entry name" value="ATPase domain of HSP90 chaperone/DNA topoisomerase II/histidine kinase"/>
    <property type="match status" value="1"/>
</dbReference>
<accession>A0A143YWB1</accession>
<dbReference type="InterPro" id="IPR003594">
    <property type="entry name" value="HATPase_dom"/>
</dbReference>
<keyword evidence="11 15" id="KW-1133">Transmembrane helix</keyword>
<dbReference type="AlphaFoldDB" id="A0A143YWB1"/>
<keyword evidence="14" id="KW-0175">Coiled coil</keyword>
<dbReference type="InterPro" id="IPR003661">
    <property type="entry name" value="HisK_dim/P_dom"/>
</dbReference>
<organism evidence="18 19">
    <name type="scientific">Trichococcus palustris</name>
    <dbReference type="NCBI Taxonomy" id="140314"/>
    <lineage>
        <taxon>Bacteria</taxon>
        <taxon>Bacillati</taxon>
        <taxon>Bacillota</taxon>
        <taxon>Bacilli</taxon>
        <taxon>Lactobacillales</taxon>
        <taxon>Carnobacteriaceae</taxon>
        <taxon>Trichococcus</taxon>
    </lineage>
</organism>
<evidence type="ECO:0000256" key="14">
    <source>
        <dbReference type="SAM" id="Coils"/>
    </source>
</evidence>
<dbReference type="FunFam" id="3.30.565.10:FF:000006">
    <property type="entry name" value="Sensor histidine kinase WalK"/>
    <property type="match status" value="1"/>
</dbReference>
<dbReference type="GO" id="GO:0005886">
    <property type="term" value="C:plasma membrane"/>
    <property type="evidence" value="ECO:0007669"/>
    <property type="project" value="UniProtKB-SubCell"/>
</dbReference>
<keyword evidence="8" id="KW-0547">Nucleotide-binding</keyword>
<dbReference type="CDD" id="cd06225">
    <property type="entry name" value="HAMP"/>
    <property type="match status" value="1"/>
</dbReference>
<evidence type="ECO:0000256" key="8">
    <source>
        <dbReference type="ARBA" id="ARBA00022741"/>
    </source>
</evidence>
<keyword evidence="10" id="KW-0067">ATP-binding</keyword>
<feature type="transmembrane region" description="Helical" evidence="15">
    <location>
        <begin position="9"/>
        <end position="30"/>
    </location>
</feature>
<reference evidence="18 19" key="1">
    <citation type="submission" date="2016-02" db="EMBL/GenBank/DDBJ databases">
        <authorList>
            <person name="Wen L."/>
            <person name="He K."/>
            <person name="Yang H."/>
        </authorList>
    </citation>
    <scope>NUCLEOTIDE SEQUENCE [LARGE SCALE GENOMIC DNA]</scope>
    <source>
        <strain evidence="18">Trichococcus palustris</strain>
    </source>
</reference>
<proteinExistence type="predicted"/>
<evidence type="ECO:0000256" key="13">
    <source>
        <dbReference type="ARBA" id="ARBA00023136"/>
    </source>
</evidence>
<evidence type="ECO:0000256" key="2">
    <source>
        <dbReference type="ARBA" id="ARBA00004651"/>
    </source>
</evidence>
<evidence type="ECO:0000259" key="17">
    <source>
        <dbReference type="PROSITE" id="PS50885"/>
    </source>
</evidence>
<name>A0A143YWB1_9LACT</name>
<dbReference type="InterPro" id="IPR036890">
    <property type="entry name" value="HATPase_C_sf"/>
</dbReference>
<gene>
    <name evidence="18" type="ORF">Tpal_2322</name>
</gene>
<evidence type="ECO:0000256" key="6">
    <source>
        <dbReference type="ARBA" id="ARBA00022679"/>
    </source>
</evidence>
<dbReference type="EC" id="2.7.13.3" evidence="3"/>
<dbReference type="GO" id="GO:0000155">
    <property type="term" value="F:phosphorelay sensor kinase activity"/>
    <property type="evidence" value="ECO:0007669"/>
    <property type="project" value="InterPro"/>
</dbReference>